<evidence type="ECO:0000313" key="1">
    <source>
        <dbReference type="EMBL" id="QEF96158.1"/>
    </source>
</evidence>
<dbReference type="PANTHER" id="PTHR46191">
    <property type="match status" value="1"/>
</dbReference>
<dbReference type="PRINTS" id="PR00413">
    <property type="entry name" value="HADHALOGNASE"/>
</dbReference>
<dbReference type="RefSeq" id="WP_147866012.1">
    <property type="nucleotide sequence ID" value="NZ_CP036264.1"/>
</dbReference>
<dbReference type="Gene3D" id="3.40.50.1000">
    <property type="entry name" value="HAD superfamily/HAD-like"/>
    <property type="match status" value="1"/>
</dbReference>
<dbReference type="InterPro" id="IPR006439">
    <property type="entry name" value="HAD-SF_hydro_IA"/>
</dbReference>
<dbReference type="SUPFAM" id="SSF56784">
    <property type="entry name" value="HAD-like"/>
    <property type="match status" value="1"/>
</dbReference>
<dbReference type="Pfam" id="PF00702">
    <property type="entry name" value="Hydrolase"/>
    <property type="match status" value="1"/>
</dbReference>
<dbReference type="EMBL" id="CP036264">
    <property type="protein sequence ID" value="QEF96158.1"/>
    <property type="molecule type" value="Genomic_DNA"/>
</dbReference>
<dbReference type="InterPro" id="IPR023214">
    <property type="entry name" value="HAD_sf"/>
</dbReference>
<dbReference type="AlphaFoldDB" id="A0A5B9M4J9"/>
<dbReference type="KEGG" id="smam:Mal15_01850"/>
<sequence>MPRYDWIIFDFTGTLMTPDPEPAEAYYSAAKASGSEHSLEQIRDQLKAAMKRHFFEADIDQPTDEAGELRRWRRIVADAIPDLPDESADKVFDSLWHHFATAETWRLYDDVPPTIGRLRSKGYAIAVASNFDRRLTMILGDMGLKDQFDEVLISSQLGWSKPSTRFYDAAVARLGAAQLRAKGSRAKGSGAAAWDATDRSRLLMIGDTKRGDVDAARQAGLDARLLVRGGETALAELTADL</sequence>
<dbReference type="InterPro" id="IPR051828">
    <property type="entry name" value="HAD-like_hydrolase_domain"/>
</dbReference>
<dbReference type="InterPro" id="IPR044924">
    <property type="entry name" value="HAD-SF_hydro_IA_REG-2-like_cap"/>
</dbReference>
<organism evidence="1 2">
    <name type="scientific">Stieleria maiorica</name>
    <dbReference type="NCBI Taxonomy" id="2795974"/>
    <lineage>
        <taxon>Bacteria</taxon>
        <taxon>Pseudomonadati</taxon>
        <taxon>Planctomycetota</taxon>
        <taxon>Planctomycetia</taxon>
        <taxon>Pirellulales</taxon>
        <taxon>Pirellulaceae</taxon>
        <taxon>Stieleria</taxon>
    </lineage>
</organism>
<protein>
    <submittedName>
        <fullName evidence="1">dUMP phosphatase</fullName>
    </submittedName>
</protein>
<dbReference type="InterPro" id="IPR036412">
    <property type="entry name" value="HAD-like_sf"/>
</dbReference>
<gene>
    <name evidence="1" type="ORF">Mal15_01850</name>
</gene>
<dbReference type="SFLD" id="SFLDG01129">
    <property type="entry name" value="C1.5:_HAD__Beta-PGM__Phosphata"/>
    <property type="match status" value="1"/>
</dbReference>
<accession>A0A5B9M4J9</accession>
<keyword evidence="2" id="KW-1185">Reference proteome</keyword>
<proteinExistence type="predicted"/>
<dbReference type="SFLD" id="SFLDS00003">
    <property type="entry name" value="Haloacid_Dehalogenase"/>
    <property type="match status" value="1"/>
</dbReference>
<reference evidence="1 2" key="1">
    <citation type="submission" date="2019-02" db="EMBL/GenBank/DDBJ databases">
        <title>Planctomycetal bacteria perform biofilm scaping via a novel small molecule.</title>
        <authorList>
            <person name="Jeske O."/>
            <person name="Boedeker C."/>
            <person name="Wiegand S."/>
            <person name="Breitling P."/>
            <person name="Kallscheuer N."/>
            <person name="Jogler M."/>
            <person name="Rohde M."/>
            <person name="Petersen J."/>
            <person name="Medema M.H."/>
            <person name="Surup F."/>
            <person name="Jogler C."/>
        </authorList>
    </citation>
    <scope>NUCLEOTIDE SEQUENCE [LARGE SCALE GENOMIC DNA]</scope>
    <source>
        <strain evidence="1 2">Mal15</strain>
    </source>
</reference>
<dbReference type="Proteomes" id="UP000321353">
    <property type="component" value="Chromosome"/>
</dbReference>
<name>A0A5B9M4J9_9BACT</name>
<dbReference type="Gene3D" id="1.10.150.720">
    <property type="entry name" value="Haloacid dehalogenase-like hydrolase"/>
    <property type="match status" value="1"/>
</dbReference>
<evidence type="ECO:0000313" key="2">
    <source>
        <dbReference type="Proteomes" id="UP000321353"/>
    </source>
</evidence>
<dbReference type="PANTHER" id="PTHR46191:SF2">
    <property type="entry name" value="HALOACID DEHALOGENASE-LIKE HYDROLASE DOMAIN-CONTAINING PROTEIN 3"/>
    <property type="match status" value="1"/>
</dbReference>